<dbReference type="RefSeq" id="WP_216633452.1">
    <property type="nucleotide sequence ID" value="NZ_JAHLQN010000001.1"/>
</dbReference>
<evidence type="ECO:0000259" key="2">
    <source>
        <dbReference type="Pfam" id="PF21522"/>
    </source>
</evidence>
<dbReference type="InterPro" id="IPR040607">
    <property type="entry name" value="ALP_N"/>
</dbReference>
<reference evidence="3 4" key="1">
    <citation type="submission" date="2021-06" db="EMBL/GenBank/DDBJ databases">
        <authorList>
            <person name="Sun Q."/>
            <person name="Li D."/>
        </authorList>
    </citation>
    <scope>NUCLEOTIDE SEQUENCE [LARGE SCALE GENOMIC DNA]</scope>
    <source>
        <strain evidence="3 4">MSJ-2</strain>
    </source>
</reference>
<evidence type="ECO:0000259" key="1">
    <source>
        <dbReference type="Pfam" id="PF17989"/>
    </source>
</evidence>
<proteinExistence type="predicted"/>
<accession>A0ABS6FD16</accession>
<dbReference type="Pfam" id="PF21522">
    <property type="entry name" value="MreB-like_C"/>
    <property type="match status" value="1"/>
</dbReference>
<organism evidence="3 4">
    <name type="scientific">Dysosmobacter acutus</name>
    <dbReference type="NCBI Taxonomy" id="2841504"/>
    <lineage>
        <taxon>Bacteria</taxon>
        <taxon>Bacillati</taxon>
        <taxon>Bacillota</taxon>
        <taxon>Clostridia</taxon>
        <taxon>Eubacteriales</taxon>
        <taxon>Oscillospiraceae</taxon>
        <taxon>Dysosmobacter</taxon>
    </lineage>
</organism>
<protein>
    <submittedName>
        <fullName evidence="3">ParM/StbA family protein</fullName>
    </submittedName>
</protein>
<dbReference type="EMBL" id="JAHLQN010000001">
    <property type="protein sequence ID" value="MBU5628173.1"/>
    <property type="molecule type" value="Genomic_DNA"/>
</dbReference>
<dbReference type="InterPro" id="IPR049067">
    <property type="entry name" value="MreB-like_C"/>
</dbReference>
<evidence type="ECO:0000313" key="4">
    <source>
        <dbReference type="Proteomes" id="UP000787672"/>
    </source>
</evidence>
<name>A0ABS6FD16_9FIRM</name>
<comment type="caution">
    <text evidence="3">The sequence shown here is derived from an EMBL/GenBank/DDBJ whole genome shotgun (WGS) entry which is preliminary data.</text>
</comment>
<feature type="domain" description="Actin-like protein N-terminal" evidence="1">
    <location>
        <begin position="54"/>
        <end position="138"/>
    </location>
</feature>
<evidence type="ECO:0000313" key="3">
    <source>
        <dbReference type="EMBL" id="MBU5628173.1"/>
    </source>
</evidence>
<dbReference type="Pfam" id="PF17989">
    <property type="entry name" value="ALP_N"/>
    <property type="match status" value="1"/>
</dbReference>
<dbReference type="CDD" id="cd10227">
    <property type="entry name" value="ASKHA_NBD_ParM-like"/>
    <property type="match status" value="1"/>
</dbReference>
<sequence>MLIAVDHGNKQIKTVHTPPFTSGLIQSDTPGFGTDALAYRGKYYTLTDQRIPYRRDKTEDERFFILTLFAIAHEIEAMGQYSGSLMRVQLAVGLPPAHFGVQAKRFINYFNGRGAVAFQFKGKPYAIFIENTACFPQSFSAAAATVKNLASFPRALVVDIGGFTADYVRLRNGVPDMAACDSLENGVILLYNRICAKANAELDILLEESEIDRILRGEDQDAAPEVIALAEREAQEFINDLLSGLRERMLELKSGKVIFLGGGATLLRRQIEASGKIGQAIFVEDINANAKGYEYLYRLQHSGR</sequence>
<gene>
    <name evidence="3" type="ORF">KQI82_14780</name>
</gene>
<feature type="domain" description="Actin homologue MreB-like C-terminal" evidence="2">
    <location>
        <begin position="157"/>
        <end position="272"/>
    </location>
</feature>
<dbReference type="Proteomes" id="UP000787672">
    <property type="component" value="Unassembled WGS sequence"/>
</dbReference>
<keyword evidence="4" id="KW-1185">Reference proteome</keyword>